<feature type="signal peptide" evidence="1">
    <location>
        <begin position="1"/>
        <end position="24"/>
    </location>
</feature>
<evidence type="ECO:0000256" key="1">
    <source>
        <dbReference type="SAM" id="SignalP"/>
    </source>
</evidence>
<dbReference type="Proteomes" id="UP000232638">
    <property type="component" value="Chromosome"/>
</dbReference>
<evidence type="ECO:0000313" key="3">
    <source>
        <dbReference type="Proteomes" id="UP000232638"/>
    </source>
</evidence>
<keyword evidence="1" id="KW-0732">Signal</keyword>
<dbReference type="RefSeq" id="WP_100921605.1">
    <property type="nucleotide sequence ID" value="NZ_CP020370.1"/>
</dbReference>
<organism evidence="2 3">
    <name type="scientific">Candidatus Thiodictyon syntrophicum</name>
    <dbReference type="NCBI Taxonomy" id="1166950"/>
    <lineage>
        <taxon>Bacteria</taxon>
        <taxon>Pseudomonadati</taxon>
        <taxon>Pseudomonadota</taxon>
        <taxon>Gammaproteobacteria</taxon>
        <taxon>Chromatiales</taxon>
        <taxon>Chromatiaceae</taxon>
        <taxon>Thiodictyon</taxon>
    </lineage>
</organism>
<proteinExistence type="predicted"/>
<accession>A0A2K8UEC4</accession>
<sequence length="103" mass="10505">MTQAYRIAPFAAALALALAPAAQAAKHGSSEVSGNAKTACMSAVNANYGGKVKSVKVTHSDFSQANSTVMVSAIGVRGGATTEHWKCLVSNDGTVQELSVVTH</sequence>
<name>A0A2K8UEC4_9GAMM</name>
<evidence type="ECO:0000313" key="2">
    <source>
        <dbReference type="EMBL" id="AUB83930.1"/>
    </source>
</evidence>
<dbReference type="AlphaFoldDB" id="A0A2K8UEC4"/>
<gene>
    <name evidence="2" type="ORF">THSYN_25355</name>
</gene>
<reference evidence="2 3" key="1">
    <citation type="submission" date="2017-03" db="EMBL/GenBank/DDBJ databases">
        <title>Complete genome sequence of Candidatus 'Thiodictyon syntrophicum' sp. nov. strain Cad16T, a photolithoautotroph purple sulfur bacterium isolated from an alpine meromictic lake.</title>
        <authorList>
            <person name="Luedin S.M."/>
            <person name="Pothier J.F."/>
            <person name="Danza F."/>
            <person name="Storelli N."/>
            <person name="Wittwer M."/>
            <person name="Tonolla M."/>
        </authorList>
    </citation>
    <scope>NUCLEOTIDE SEQUENCE [LARGE SCALE GENOMIC DNA]</scope>
    <source>
        <strain evidence="2 3">Cad16T</strain>
    </source>
</reference>
<keyword evidence="3" id="KW-1185">Reference proteome</keyword>
<dbReference type="OrthoDB" id="964913at2"/>
<feature type="chain" id="PRO_5014733087" evidence="1">
    <location>
        <begin position="25"/>
        <end position="103"/>
    </location>
</feature>
<dbReference type="KEGG" id="tsy:THSYN_25355"/>
<protein>
    <submittedName>
        <fullName evidence="2">Uncharacterized protein</fullName>
    </submittedName>
</protein>
<dbReference type="EMBL" id="CP020370">
    <property type="protein sequence ID" value="AUB83930.1"/>
    <property type="molecule type" value="Genomic_DNA"/>
</dbReference>